<sequence length="190" mass="22465">MLENNRWIPEVTRPTLDKQDAFTAFLKSWVANKYQDEIQEHINDWLEEGEEFDIEEFGIYQDILAQWNGDNEDTAECLIKWQGWSYADAKEFEEKCLSLDIDKHEKKVSEDWIKTHGYELPFPVGSKVKWRKYEGIIQEDPDNYYFPQGLVCVLTDEMTAENKRNAENGLSHRRGGYIAKWEELEFISIA</sequence>
<protein>
    <submittedName>
        <fullName evidence="1">Uncharacterized protein</fullName>
    </submittedName>
</protein>
<reference evidence="1 2" key="1">
    <citation type="submission" date="2019-03" db="EMBL/GenBank/DDBJ databases">
        <title>Diversity of the mouse oral microbiome.</title>
        <authorList>
            <person name="Joseph S."/>
            <person name="Aduse-Opoku J."/>
            <person name="Curtis M."/>
            <person name="Wade W."/>
            <person name="Hashim A."/>
        </authorList>
    </citation>
    <scope>NUCLEOTIDE SEQUENCE [LARGE SCALE GENOMIC DNA]</scope>
    <source>
        <strain evidence="1 2">WT12</strain>
    </source>
</reference>
<organism evidence="1 2">
    <name type="scientific">Muribacter muris</name>
    <dbReference type="NCBI Taxonomy" id="67855"/>
    <lineage>
        <taxon>Bacteria</taxon>
        <taxon>Pseudomonadati</taxon>
        <taxon>Pseudomonadota</taxon>
        <taxon>Gammaproteobacteria</taxon>
        <taxon>Pasteurellales</taxon>
        <taxon>Pasteurellaceae</taxon>
        <taxon>Muribacter</taxon>
    </lineage>
</organism>
<proteinExistence type="predicted"/>
<evidence type="ECO:0000313" key="2">
    <source>
        <dbReference type="Proteomes" id="UP000297396"/>
    </source>
</evidence>
<dbReference type="Proteomes" id="UP000297396">
    <property type="component" value="Unassembled WGS sequence"/>
</dbReference>
<dbReference type="RefSeq" id="WP_135058627.1">
    <property type="nucleotide sequence ID" value="NZ_JADGLC010000038.1"/>
</dbReference>
<evidence type="ECO:0000313" key="1">
    <source>
        <dbReference type="EMBL" id="TFV07690.1"/>
    </source>
</evidence>
<comment type="caution">
    <text evidence="1">The sequence shown here is derived from an EMBL/GenBank/DDBJ whole genome shotgun (WGS) entry which is preliminary data.</text>
</comment>
<name>A0A4Y9JSK3_9PAST</name>
<dbReference type="OrthoDB" id="5690412at2"/>
<gene>
    <name evidence="1" type="ORF">E4T80_11910</name>
</gene>
<accession>A0A4Y9JSK3</accession>
<dbReference type="EMBL" id="SPPA01000038">
    <property type="protein sequence ID" value="TFV07690.1"/>
    <property type="molecule type" value="Genomic_DNA"/>
</dbReference>
<dbReference type="AlphaFoldDB" id="A0A4Y9JSK3"/>